<dbReference type="GO" id="GO:0016620">
    <property type="term" value="F:oxidoreductase activity, acting on the aldehyde or oxo group of donors, NAD or NADP as acceptor"/>
    <property type="evidence" value="ECO:0007669"/>
    <property type="project" value="InterPro"/>
</dbReference>
<evidence type="ECO:0000313" key="7">
    <source>
        <dbReference type="EMBL" id="CAD5233282.1"/>
    </source>
</evidence>
<dbReference type="Proteomes" id="UP000659654">
    <property type="component" value="Unassembled WGS sequence"/>
</dbReference>
<evidence type="ECO:0000313" key="9">
    <source>
        <dbReference type="Proteomes" id="UP000659654"/>
    </source>
</evidence>
<dbReference type="OrthoDB" id="310895at2759"/>
<protein>
    <submittedName>
        <fullName evidence="7">(pine wood nematode) hypothetical protein</fullName>
    </submittedName>
    <submittedName>
        <fullName evidence="10">Aldedh domain-containing protein</fullName>
    </submittedName>
</protein>
<comment type="similarity">
    <text evidence="1 5">Belongs to the aldehyde dehydrogenase family.</text>
</comment>
<dbReference type="SUPFAM" id="SSF53720">
    <property type="entry name" value="ALDH-like"/>
    <property type="match status" value="1"/>
</dbReference>
<dbReference type="Gene3D" id="3.40.309.10">
    <property type="entry name" value="Aldehyde Dehydrogenase, Chain A, domain 2"/>
    <property type="match status" value="1"/>
</dbReference>
<dbReference type="SMR" id="A0A1I7S6D9"/>
<dbReference type="InterPro" id="IPR016161">
    <property type="entry name" value="Ald_DH/histidinol_DH"/>
</dbReference>
<dbReference type="InterPro" id="IPR016162">
    <property type="entry name" value="Ald_DH_N"/>
</dbReference>
<dbReference type="FunFam" id="3.40.309.10:FF:000012">
    <property type="entry name" value="Betaine aldehyde dehydrogenase"/>
    <property type="match status" value="1"/>
</dbReference>
<feature type="active site" evidence="4">
    <location>
        <position position="265"/>
    </location>
</feature>
<evidence type="ECO:0000256" key="3">
    <source>
        <dbReference type="ARBA" id="ARBA00023027"/>
    </source>
</evidence>
<evidence type="ECO:0000256" key="1">
    <source>
        <dbReference type="ARBA" id="ARBA00009986"/>
    </source>
</evidence>
<dbReference type="EMBL" id="CAJFDI010000006">
    <property type="protein sequence ID" value="CAD5233282.1"/>
    <property type="molecule type" value="Genomic_DNA"/>
</dbReference>
<keyword evidence="2 5" id="KW-0560">Oxidoreductase</keyword>
<keyword evidence="9" id="KW-1185">Reference proteome</keyword>
<feature type="domain" description="Aldehyde dehydrogenase" evidence="6">
    <location>
        <begin position="30"/>
        <end position="492"/>
    </location>
</feature>
<evidence type="ECO:0000259" key="6">
    <source>
        <dbReference type="Pfam" id="PF00171"/>
    </source>
</evidence>
<dbReference type="PROSITE" id="PS00687">
    <property type="entry name" value="ALDEHYDE_DEHYDR_GLU"/>
    <property type="match status" value="1"/>
</dbReference>
<dbReference type="WBParaSite" id="BXY_0857600.1">
    <property type="protein sequence ID" value="BXY_0857600.1"/>
    <property type="gene ID" value="BXY_0857600"/>
</dbReference>
<dbReference type="Gene3D" id="3.40.605.10">
    <property type="entry name" value="Aldehyde Dehydrogenase, Chain A, domain 1"/>
    <property type="match status" value="1"/>
</dbReference>
<dbReference type="InterPro" id="IPR029510">
    <property type="entry name" value="Ald_DH_CS_GLU"/>
</dbReference>
<dbReference type="PANTHER" id="PTHR43720:SF2">
    <property type="entry name" value="2-AMINOMUCONIC SEMIALDEHYDE DEHYDROGENASE"/>
    <property type="match status" value="1"/>
</dbReference>
<dbReference type="Pfam" id="PF00171">
    <property type="entry name" value="Aldedh"/>
    <property type="match status" value="1"/>
</dbReference>
<reference evidence="10" key="1">
    <citation type="submission" date="2016-11" db="UniProtKB">
        <authorList>
            <consortium name="WormBaseParasite"/>
        </authorList>
    </citation>
    <scope>IDENTIFICATION</scope>
</reference>
<sequence length="497" mass="53959">MALTKQALSYLLNDTDMKLSNFVGNKFVPPADGAYLDSVDPSTGKRWLRVPDSSRVDVEDAIEAASKAFEDWSNTSAEHRSSLMNKLADIVEQNIDEYAKVESRDQGKPITLARTMDIPRVVHNFRFFAAAIRTQTNPSHIMQERYHTVSFVKNDPVGVAALICPWNLPVYLLIFKLAPALACGNTVVCKPSEVTSASAWVLMHSLVDAGFPSGVVNMVIGTGPGVGDPLITSEKVPLISFTGSTGVGKMINTKAAPLNKKISLEMGGKNAAVIFADVNMETVLPGLVRSCFTNQGEVCLCTSRIFVQRAIYKNFLEKFAALAKELKVGCPTDPSTNIGALVSKAHYEKVASYIALAEKEGLQINCGGIARLNGPLTGGYFIAPTVISGLSDDCRLMREEIFGPVVVVAPFETAEEVVKRVNASEYGLSATVWSDSIDNVTFVANRVRVGTVWCNCWLVRDLTMPFGGTKQSGLGREGLEDSIHFYTEQKNVCIKLS</sequence>
<evidence type="ECO:0000256" key="4">
    <source>
        <dbReference type="PROSITE-ProRule" id="PRU10007"/>
    </source>
</evidence>
<organism evidence="8 10">
    <name type="scientific">Bursaphelenchus xylophilus</name>
    <name type="common">Pinewood nematode worm</name>
    <name type="synonym">Aphelenchoides xylophilus</name>
    <dbReference type="NCBI Taxonomy" id="6326"/>
    <lineage>
        <taxon>Eukaryota</taxon>
        <taxon>Metazoa</taxon>
        <taxon>Ecdysozoa</taxon>
        <taxon>Nematoda</taxon>
        <taxon>Chromadorea</taxon>
        <taxon>Rhabditida</taxon>
        <taxon>Tylenchina</taxon>
        <taxon>Tylenchomorpha</taxon>
        <taxon>Aphelenchoidea</taxon>
        <taxon>Aphelenchoididae</taxon>
        <taxon>Bursaphelenchus</taxon>
    </lineage>
</organism>
<dbReference type="AlphaFoldDB" id="A0A1I7S6D9"/>
<dbReference type="FunFam" id="3.40.605.10:FF:000001">
    <property type="entry name" value="Aldehyde dehydrogenase 1"/>
    <property type="match status" value="1"/>
</dbReference>
<evidence type="ECO:0000256" key="2">
    <source>
        <dbReference type="ARBA" id="ARBA00023002"/>
    </source>
</evidence>
<evidence type="ECO:0000313" key="8">
    <source>
        <dbReference type="Proteomes" id="UP000095284"/>
    </source>
</evidence>
<dbReference type="InterPro" id="IPR016160">
    <property type="entry name" value="Ald_DH_CS_CYS"/>
</dbReference>
<dbReference type="PANTHER" id="PTHR43720">
    <property type="entry name" value="2-AMINOMUCONIC SEMIALDEHYDE DEHYDROGENASE"/>
    <property type="match status" value="1"/>
</dbReference>
<dbReference type="PROSITE" id="PS00070">
    <property type="entry name" value="ALDEHYDE_DEHYDR_CYS"/>
    <property type="match status" value="1"/>
</dbReference>
<dbReference type="InterPro" id="IPR015590">
    <property type="entry name" value="Aldehyde_DH_dom"/>
</dbReference>
<gene>
    <name evidence="7" type="ORF">BXYJ_LOCUS13373</name>
</gene>
<keyword evidence="3" id="KW-0520">NAD</keyword>
<name>A0A1I7S6D9_BURXY</name>
<reference evidence="7" key="2">
    <citation type="submission" date="2020-09" db="EMBL/GenBank/DDBJ databases">
        <authorList>
            <person name="Kikuchi T."/>
        </authorList>
    </citation>
    <scope>NUCLEOTIDE SEQUENCE</scope>
    <source>
        <strain evidence="7">Ka4C1</strain>
    </source>
</reference>
<dbReference type="CDD" id="cd07093">
    <property type="entry name" value="ALDH_F8_HMSADH"/>
    <property type="match status" value="1"/>
</dbReference>
<dbReference type="eggNOG" id="KOG2450">
    <property type="taxonomic scope" value="Eukaryota"/>
</dbReference>
<evidence type="ECO:0000256" key="5">
    <source>
        <dbReference type="RuleBase" id="RU003345"/>
    </source>
</evidence>
<dbReference type="Proteomes" id="UP000582659">
    <property type="component" value="Unassembled WGS sequence"/>
</dbReference>
<dbReference type="EMBL" id="CAJFCV020000006">
    <property type="protein sequence ID" value="CAG9128096.1"/>
    <property type="molecule type" value="Genomic_DNA"/>
</dbReference>
<dbReference type="InterPro" id="IPR016163">
    <property type="entry name" value="Ald_DH_C"/>
</dbReference>
<dbReference type="Proteomes" id="UP000095284">
    <property type="component" value="Unplaced"/>
</dbReference>
<proteinExistence type="inferred from homology"/>
<evidence type="ECO:0000313" key="10">
    <source>
        <dbReference type="WBParaSite" id="BXY_0857600.1"/>
    </source>
</evidence>
<accession>A0A1I7S6D9</accession>